<dbReference type="InParanoid" id="A0A0C3KV72"/>
<comment type="similarity">
    <text evidence="1">Belongs to the SRR1 family.</text>
</comment>
<dbReference type="PANTHER" id="PTHR28626:SF3">
    <property type="entry name" value="SRR1-LIKE PROTEIN"/>
    <property type="match status" value="1"/>
</dbReference>
<dbReference type="PANTHER" id="PTHR28626">
    <property type="entry name" value="SRR1-LIKE PROTEIN"/>
    <property type="match status" value="1"/>
</dbReference>
<dbReference type="HOGENOM" id="CLU_062516_2_1_1"/>
<dbReference type="OrthoDB" id="551431at2759"/>
<dbReference type="EMBL" id="KN831946">
    <property type="protein sequence ID" value="KIO13397.1"/>
    <property type="molecule type" value="Genomic_DNA"/>
</dbReference>
<organism evidence="3 4">
    <name type="scientific">Pisolithus tinctorius Marx 270</name>
    <dbReference type="NCBI Taxonomy" id="870435"/>
    <lineage>
        <taxon>Eukaryota</taxon>
        <taxon>Fungi</taxon>
        <taxon>Dikarya</taxon>
        <taxon>Basidiomycota</taxon>
        <taxon>Agaricomycotina</taxon>
        <taxon>Agaricomycetes</taxon>
        <taxon>Agaricomycetidae</taxon>
        <taxon>Boletales</taxon>
        <taxon>Sclerodermatineae</taxon>
        <taxon>Pisolithaceae</taxon>
        <taxon>Pisolithus</taxon>
    </lineage>
</organism>
<dbReference type="InterPro" id="IPR040044">
    <property type="entry name" value="SRR1L"/>
</dbReference>
<dbReference type="InterPro" id="IPR012942">
    <property type="entry name" value="SRR1-like"/>
</dbReference>
<dbReference type="Proteomes" id="UP000054217">
    <property type="component" value="Unassembled WGS sequence"/>
</dbReference>
<sequence length="253" mass="28686">MQSDKFAYEPFIRVNPRKKRRGKANKGTPSPLDLLRRTKEDLSTDGTWVSDCEERLRFAFCDMCIKPRKVLCLGLGSPAGSRDARAQLALLSRLCSFADIGLMNVSLYDPVFTGADEELFRVLGMQCFNDRKGVQHSLDCPTILYMPHCDLVLYEMVLRTNWSRERLCSMVLVANNFYDYLEHNAISKLEVESPCLARLAPIVESCPLPVSESFPTAFNNLSVQYVKRSTLPGDNAFWELPPLQCESQHPPLN</sequence>
<evidence type="ECO:0000313" key="4">
    <source>
        <dbReference type="Proteomes" id="UP000054217"/>
    </source>
</evidence>
<protein>
    <recommendedName>
        <fullName evidence="2">SRR1-like domain-containing protein</fullName>
    </recommendedName>
</protein>
<evidence type="ECO:0000256" key="1">
    <source>
        <dbReference type="ARBA" id="ARBA00009856"/>
    </source>
</evidence>
<keyword evidence="4" id="KW-1185">Reference proteome</keyword>
<feature type="domain" description="SRR1-like" evidence="2">
    <location>
        <begin position="67"/>
        <end position="225"/>
    </location>
</feature>
<reference evidence="3 4" key="1">
    <citation type="submission" date="2014-04" db="EMBL/GenBank/DDBJ databases">
        <authorList>
            <consortium name="DOE Joint Genome Institute"/>
            <person name="Kuo A."/>
            <person name="Kohler A."/>
            <person name="Costa M.D."/>
            <person name="Nagy L.G."/>
            <person name="Floudas D."/>
            <person name="Copeland A."/>
            <person name="Barry K.W."/>
            <person name="Cichocki N."/>
            <person name="Veneault-Fourrey C."/>
            <person name="LaButti K."/>
            <person name="Lindquist E.A."/>
            <person name="Lipzen A."/>
            <person name="Lundell T."/>
            <person name="Morin E."/>
            <person name="Murat C."/>
            <person name="Sun H."/>
            <person name="Tunlid A."/>
            <person name="Henrissat B."/>
            <person name="Grigoriev I.V."/>
            <person name="Hibbett D.S."/>
            <person name="Martin F."/>
            <person name="Nordberg H.P."/>
            <person name="Cantor M.N."/>
            <person name="Hua S.X."/>
        </authorList>
    </citation>
    <scope>NUCLEOTIDE SEQUENCE [LARGE SCALE GENOMIC DNA]</scope>
    <source>
        <strain evidence="3 4">Marx 270</strain>
    </source>
</reference>
<evidence type="ECO:0000259" key="2">
    <source>
        <dbReference type="Pfam" id="PF07985"/>
    </source>
</evidence>
<gene>
    <name evidence="3" type="ORF">M404DRAFT_574403</name>
</gene>
<dbReference type="GO" id="GO:0005634">
    <property type="term" value="C:nucleus"/>
    <property type="evidence" value="ECO:0007669"/>
    <property type="project" value="TreeGrafter"/>
</dbReference>
<dbReference type="GO" id="GO:0005737">
    <property type="term" value="C:cytoplasm"/>
    <property type="evidence" value="ECO:0007669"/>
    <property type="project" value="TreeGrafter"/>
</dbReference>
<proteinExistence type="inferred from homology"/>
<dbReference type="Pfam" id="PF07985">
    <property type="entry name" value="SRR1"/>
    <property type="match status" value="1"/>
</dbReference>
<evidence type="ECO:0000313" key="3">
    <source>
        <dbReference type="EMBL" id="KIO13397.1"/>
    </source>
</evidence>
<accession>A0A0C3KV72</accession>
<name>A0A0C3KV72_PISTI</name>
<dbReference type="AlphaFoldDB" id="A0A0C3KV72"/>
<reference evidence="4" key="2">
    <citation type="submission" date="2015-01" db="EMBL/GenBank/DDBJ databases">
        <title>Evolutionary Origins and Diversification of the Mycorrhizal Mutualists.</title>
        <authorList>
            <consortium name="DOE Joint Genome Institute"/>
            <consortium name="Mycorrhizal Genomics Consortium"/>
            <person name="Kohler A."/>
            <person name="Kuo A."/>
            <person name="Nagy L.G."/>
            <person name="Floudas D."/>
            <person name="Copeland A."/>
            <person name="Barry K.W."/>
            <person name="Cichocki N."/>
            <person name="Veneault-Fourrey C."/>
            <person name="LaButti K."/>
            <person name="Lindquist E.A."/>
            <person name="Lipzen A."/>
            <person name="Lundell T."/>
            <person name="Morin E."/>
            <person name="Murat C."/>
            <person name="Riley R."/>
            <person name="Ohm R."/>
            <person name="Sun H."/>
            <person name="Tunlid A."/>
            <person name="Henrissat B."/>
            <person name="Grigoriev I.V."/>
            <person name="Hibbett D.S."/>
            <person name="Martin F."/>
        </authorList>
    </citation>
    <scope>NUCLEOTIDE SEQUENCE [LARGE SCALE GENOMIC DNA]</scope>
    <source>
        <strain evidence="4">Marx 270</strain>
    </source>
</reference>